<accession>A0A4S5BUX3</accession>
<sequence>MFSKNKLAAIRSLVADGCRIQGDITFKDGIRIDGVLVGSLQGELADTKNGSLVFVAEHGTVSGAIKADVIIVNGRVEGPIHASRMLELQPKARVSGDITYAKLEMHQGALVSGCMIPLLPVKESVGKALLETEVVAQERPQLAGHSESSPSATIALQGSSRQVERAQNA</sequence>
<comment type="caution">
    <text evidence="3">The sequence shown here is derived from an EMBL/GenBank/DDBJ whole genome shotgun (WGS) entry which is preliminary data.</text>
</comment>
<dbReference type="InterPro" id="IPR007607">
    <property type="entry name" value="BacA/B"/>
</dbReference>
<dbReference type="EMBL" id="SSWX01000001">
    <property type="protein sequence ID" value="THJ36500.1"/>
    <property type="molecule type" value="Genomic_DNA"/>
</dbReference>
<proteinExistence type="inferred from homology"/>
<name>A0A4S5BUX3_9BURK</name>
<feature type="compositionally biased region" description="Polar residues" evidence="2">
    <location>
        <begin position="146"/>
        <end position="169"/>
    </location>
</feature>
<reference evidence="3 4" key="1">
    <citation type="submission" date="2019-04" db="EMBL/GenBank/DDBJ databases">
        <title>Lampropedia sp YIM MLB12 draf genome.</title>
        <authorList>
            <person name="Wang Y.-X."/>
        </authorList>
    </citation>
    <scope>NUCLEOTIDE SEQUENCE [LARGE SCALE GENOMIC DNA]</scope>
    <source>
        <strain evidence="3 4">YIM MLB12</strain>
    </source>
</reference>
<dbReference type="AlphaFoldDB" id="A0A4S5BUX3"/>
<dbReference type="RefSeq" id="WP_136404759.1">
    <property type="nucleotide sequence ID" value="NZ_SSWX01000001.1"/>
</dbReference>
<dbReference type="PANTHER" id="PTHR35024:SF4">
    <property type="entry name" value="POLYMER-FORMING CYTOSKELETAL PROTEIN"/>
    <property type="match status" value="1"/>
</dbReference>
<dbReference type="PANTHER" id="PTHR35024">
    <property type="entry name" value="HYPOTHETICAL CYTOSOLIC PROTEIN"/>
    <property type="match status" value="1"/>
</dbReference>
<evidence type="ECO:0000313" key="3">
    <source>
        <dbReference type="EMBL" id="THJ36500.1"/>
    </source>
</evidence>
<dbReference type="OrthoDB" id="8903691at2"/>
<evidence type="ECO:0000256" key="2">
    <source>
        <dbReference type="SAM" id="MobiDB-lite"/>
    </source>
</evidence>
<keyword evidence="4" id="KW-1185">Reference proteome</keyword>
<dbReference type="Proteomes" id="UP000306236">
    <property type="component" value="Unassembled WGS sequence"/>
</dbReference>
<dbReference type="Pfam" id="PF04519">
    <property type="entry name" value="Bactofilin"/>
    <property type="match status" value="1"/>
</dbReference>
<evidence type="ECO:0000256" key="1">
    <source>
        <dbReference type="ARBA" id="ARBA00044755"/>
    </source>
</evidence>
<organism evidence="3 4">
    <name type="scientific">Lampropedia aestuarii</name>
    <dbReference type="NCBI Taxonomy" id="2562762"/>
    <lineage>
        <taxon>Bacteria</taxon>
        <taxon>Pseudomonadati</taxon>
        <taxon>Pseudomonadota</taxon>
        <taxon>Betaproteobacteria</taxon>
        <taxon>Burkholderiales</taxon>
        <taxon>Comamonadaceae</taxon>
        <taxon>Lampropedia</taxon>
    </lineage>
</organism>
<feature type="region of interest" description="Disordered" evidence="2">
    <location>
        <begin position="139"/>
        <end position="169"/>
    </location>
</feature>
<gene>
    <name evidence="3" type="ORF">E8K88_00955</name>
</gene>
<evidence type="ECO:0000313" key="4">
    <source>
        <dbReference type="Proteomes" id="UP000306236"/>
    </source>
</evidence>
<protein>
    <submittedName>
        <fullName evidence="3">Polymer-forming cytoskeletal protein</fullName>
    </submittedName>
</protein>
<comment type="similarity">
    <text evidence="1">Belongs to the bactofilin family.</text>
</comment>